<evidence type="ECO:0000313" key="2">
    <source>
        <dbReference type="EMBL" id="CDO70059.1"/>
    </source>
</evidence>
<organism evidence="2 3">
    <name type="scientific">Pycnoporus cinnabarinus</name>
    <name type="common">Cinnabar-red polypore</name>
    <name type="synonym">Trametes cinnabarina</name>
    <dbReference type="NCBI Taxonomy" id="5643"/>
    <lineage>
        <taxon>Eukaryota</taxon>
        <taxon>Fungi</taxon>
        <taxon>Dikarya</taxon>
        <taxon>Basidiomycota</taxon>
        <taxon>Agaricomycotina</taxon>
        <taxon>Agaricomycetes</taxon>
        <taxon>Polyporales</taxon>
        <taxon>Polyporaceae</taxon>
        <taxon>Trametes</taxon>
    </lineage>
</organism>
<evidence type="ECO:0000256" key="1">
    <source>
        <dbReference type="SAM" id="MobiDB-lite"/>
    </source>
</evidence>
<reference evidence="2" key="1">
    <citation type="submission" date="2014-01" db="EMBL/GenBank/DDBJ databases">
        <title>The genome of the white-rot fungus Pycnoporus cinnabarinus: a basidiomycete model with a versatile arsenal for lignocellulosic biomass breakdown.</title>
        <authorList>
            <person name="Levasseur A."/>
            <person name="Lomascolo A."/>
            <person name="Ruiz-Duenas F.J."/>
            <person name="Uzan E."/>
            <person name="Piumi F."/>
            <person name="Kues U."/>
            <person name="Ram A.F.J."/>
            <person name="Murat C."/>
            <person name="Haon M."/>
            <person name="Benoit I."/>
            <person name="Arfi Y."/>
            <person name="Chevret D."/>
            <person name="Drula E."/>
            <person name="Kwon M.J."/>
            <person name="Gouret P."/>
            <person name="Lesage-Meessen L."/>
            <person name="Lombard V."/>
            <person name="Mariette J."/>
            <person name="Noirot C."/>
            <person name="Park J."/>
            <person name="Patyshakuliyeva A."/>
            <person name="Wieneger R.A.B."/>
            <person name="Wosten H.A.B."/>
            <person name="Martin F."/>
            <person name="Coutinho P.M."/>
            <person name="de Vries R."/>
            <person name="Martinez A.T."/>
            <person name="Klopp C."/>
            <person name="Pontarotti P."/>
            <person name="Henrissat B."/>
            <person name="Record E."/>
        </authorList>
    </citation>
    <scope>NUCLEOTIDE SEQUENCE [LARGE SCALE GENOMIC DNA]</scope>
    <source>
        <strain evidence="2">BRFM137</strain>
    </source>
</reference>
<dbReference type="AlphaFoldDB" id="A0A060SCQ0"/>
<feature type="region of interest" description="Disordered" evidence="1">
    <location>
        <begin position="228"/>
        <end position="283"/>
    </location>
</feature>
<keyword evidence="3" id="KW-1185">Reference proteome</keyword>
<feature type="compositionally biased region" description="Basic and acidic residues" evidence="1">
    <location>
        <begin position="174"/>
        <end position="189"/>
    </location>
</feature>
<sequence>MPAKEPKKSQGRVRDVRRWWERNLNGPIIPRTLNPPGFRTPEGYVWGHKVEDFFWIQRIPGVNAMTIWSRSMLKEFGEGYDEVEWDEPLVPPRVRRPWPVLKMAEGYSASVVTPILKLLEDHSVSVEARFLKTLERHSLPLDSVPQELAAYAPLGAIDGGCEHEHADEVSYRIREDDPSEHPANDRPDPSDSTPKVPMNTNEETANPSPAADADVEMADAGTEGVNAAVGSADASEPLAAEPLDEKPTDDSCTSNEDDASDVSETEETQHEQQAASPVLGPEFSAEGLPKLEEFIPEVYFPDELMVHDPNNATHQPGFKTRNEGEELKPIKYIRLWPKFRRDMEGCEREMEPRVGHLYLSKANRFGTGNHSYVYRAPLSLPPPLSAHSPDGRVTVAAKLAYARCSAHNLLRNEGKVYNAFPKYIQQEYCGYNIVPQCRFPVPATAIVPKFYGYYVPIDERGDICDNHHDRCRESEPCDVDWPSPILLMEECGNPVEPSKFTVDQRTECFSLIQRLHYMQLTQGSFYVRNIMIQPGPLTLPPAERSYDTPSFRIIDFGRGDSWETFREKVSSQRYIYKEPWDDWSMVLGDEIKRARSELLIDDFGF</sequence>
<dbReference type="Proteomes" id="UP000029665">
    <property type="component" value="Unassembled WGS sequence"/>
</dbReference>
<feature type="compositionally biased region" description="Acidic residues" evidence="1">
    <location>
        <begin position="255"/>
        <end position="266"/>
    </location>
</feature>
<gene>
    <name evidence="2" type="ORF">BN946_scf184601.g12</name>
</gene>
<accession>A0A060SCQ0</accession>
<evidence type="ECO:0000313" key="3">
    <source>
        <dbReference type="Proteomes" id="UP000029665"/>
    </source>
</evidence>
<feature type="compositionally biased region" description="Polar residues" evidence="1">
    <location>
        <begin position="190"/>
        <end position="207"/>
    </location>
</feature>
<feature type="region of interest" description="Disordered" evidence="1">
    <location>
        <begin position="174"/>
        <end position="211"/>
    </location>
</feature>
<name>A0A060SCQ0_PYCCI</name>
<dbReference type="EMBL" id="CCBP010000066">
    <property type="protein sequence ID" value="CDO70059.1"/>
    <property type="molecule type" value="Genomic_DNA"/>
</dbReference>
<dbReference type="OMA" id="FWIQRIP"/>
<evidence type="ECO:0008006" key="4">
    <source>
        <dbReference type="Google" id="ProtNLM"/>
    </source>
</evidence>
<dbReference type="STRING" id="5643.A0A060SCQ0"/>
<comment type="caution">
    <text evidence="2">The sequence shown here is derived from an EMBL/GenBank/DDBJ whole genome shotgun (WGS) entry which is preliminary data.</text>
</comment>
<dbReference type="OrthoDB" id="5327923at2759"/>
<proteinExistence type="predicted"/>
<protein>
    <recommendedName>
        <fullName evidence="4">Protein kinase domain-containing protein</fullName>
    </recommendedName>
</protein>
<dbReference type="HOGENOM" id="CLU_021481_0_0_1"/>